<dbReference type="VEuPathDB" id="FungiDB:BDBG_08901"/>
<feature type="compositionally biased region" description="Basic and acidic residues" evidence="1">
    <location>
        <begin position="283"/>
        <end position="293"/>
    </location>
</feature>
<dbReference type="AlphaFoldDB" id="A0A179V563"/>
<dbReference type="STRING" id="559298.A0A179V563"/>
<dbReference type="KEGG" id="bgh:BDBG_08901"/>
<dbReference type="Gene3D" id="3.10.20.90">
    <property type="entry name" value="Phosphatidylinositol 3-kinase Catalytic Subunit, Chain A, domain 1"/>
    <property type="match status" value="1"/>
</dbReference>
<dbReference type="Proteomes" id="UP000002038">
    <property type="component" value="Unassembled WGS sequence"/>
</dbReference>
<feature type="region of interest" description="Disordered" evidence="1">
    <location>
        <begin position="1"/>
        <end position="163"/>
    </location>
</feature>
<dbReference type="RefSeq" id="XP_002620732.1">
    <property type="nucleotide sequence ID" value="XM_002620686.1"/>
</dbReference>
<dbReference type="PANTHER" id="PTHR13169">
    <property type="entry name" value="UBIQUITIN-LIKE PROTEIN 3 HCG-1 PROTEIN"/>
    <property type="match status" value="1"/>
</dbReference>
<feature type="compositionally biased region" description="Polar residues" evidence="1">
    <location>
        <begin position="55"/>
        <end position="76"/>
    </location>
</feature>
<evidence type="ECO:0000256" key="1">
    <source>
        <dbReference type="SAM" id="MobiDB-lite"/>
    </source>
</evidence>
<keyword evidence="4" id="KW-1185">Reference proteome</keyword>
<feature type="region of interest" description="Disordered" evidence="1">
    <location>
        <begin position="271"/>
        <end position="293"/>
    </location>
</feature>
<dbReference type="PANTHER" id="PTHR13169:SF0">
    <property type="entry name" value="UBIQUITIN-LIKE PROTEIN 3"/>
    <property type="match status" value="1"/>
</dbReference>
<evidence type="ECO:0000313" key="4">
    <source>
        <dbReference type="Proteomes" id="UP000002038"/>
    </source>
</evidence>
<proteinExistence type="predicted"/>
<feature type="compositionally biased region" description="Low complexity" evidence="1">
    <location>
        <begin position="103"/>
        <end position="136"/>
    </location>
</feature>
<dbReference type="SUPFAM" id="SSF54236">
    <property type="entry name" value="Ubiquitin-like"/>
    <property type="match status" value="1"/>
</dbReference>
<protein>
    <recommendedName>
        <fullName evidence="2">UBL3-like ubiquitin domain-containing protein</fullName>
    </recommendedName>
</protein>
<dbReference type="Pfam" id="PF13881">
    <property type="entry name" value="Rad60-SLD_2"/>
    <property type="match status" value="1"/>
</dbReference>
<dbReference type="EMBL" id="GG657478">
    <property type="protein sequence ID" value="OAT13762.1"/>
    <property type="molecule type" value="Genomic_DNA"/>
</dbReference>
<feature type="compositionally biased region" description="Polar residues" evidence="1">
    <location>
        <begin position="1"/>
        <end position="18"/>
    </location>
</feature>
<dbReference type="GeneID" id="8501308"/>
<evidence type="ECO:0000259" key="2">
    <source>
        <dbReference type="Pfam" id="PF13881"/>
    </source>
</evidence>
<gene>
    <name evidence="3" type="ORF">BDBG_08901</name>
</gene>
<sequence length="301" mass="32657">MASSTVTPVPDLNYQSQPELAEKTETPLVLPESDAPSTRQDPPDSTVVTSPDPITITTVADSTPPSAATIEPTESTELAEPAEPSDPPDTNTTIGENTPPSLASQPQDAAAPEPAPTAASNIEPPQQQTQSAAHSTSETEETKQCDPAIGPSSELPSPTSKEMEDSGMVLNIDLLLITGARHPFRIDGKYLRKRQVDVPDFNPYAMSVYTLKELIWREWRSEWEPRPSSPSSIRLISFGKLLADNAQLSDLRLNQNAPNVIHMTIKPQEVVDDEDTKAARSTSARERDGGDRSPRCRCVIL</sequence>
<reference evidence="4" key="1">
    <citation type="journal article" date="2015" name="PLoS Genet.">
        <title>The dynamic genome and transcriptome of the human fungal pathogen Blastomyces and close relative Emmonsia.</title>
        <authorList>
            <person name="Munoz J.F."/>
            <person name="Gauthier G.M."/>
            <person name="Desjardins C.A."/>
            <person name="Gallo J.E."/>
            <person name="Holder J."/>
            <person name="Sullivan T.D."/>
            <person name="Marty A.J."/>
            <person name="Carmen J.C."/>
            <person name="Chen Z."/>
            <person name="Ding L."/>
            <person name="Gujja S."/>
            <person name="Magrini V."/>
            <person name="Misas E."/>
            <person name="Mitreva M."/>
            <person name="Priest M."/>
            <person name="Saif S."/>
            <person name="Whiston E.A."/>
            <person name="Young S."/>
            <person name="Zeng Q."/>
            <person name="Goldman W.E."/>
            <person name="Mardis E.R."/>
            <person name="Taylor J.W."/>
            <person name="McEwen J.G."/>
            <person name="Clay O.K."/>
            <person name="Klein B.S."/>
            <person name="Cuomo C.A."/>
        </authorList>
    </citation>
    <scope>NUCLEOTIDE SEQUENCE [LARGE SCALE GENOMIC DNA]</scope>
    <source>
        <strain evidence="4">SLH14081</strain>
    </source>
</reference>
<name>A0A179V563_BLAGS</name>
<dbReference type="InterPro" id="IPR040015">
    <property type="entry name" value="UBL3-like"/>
</dbReference>
<organism evidence="3 4">
    <name type="scientific">Blastomyces gilchristii (strain SLH14081)</name>
    <name type="common">Blastomyces dermatitidis</name>
    <dbReference type="NCBI Taxonomy" id="559298"/>
    <lineage>
        <taxon>Eukaryota</taxon>
        <taxon>Fungi</taxon>
        <taxon>Dikarya</taxon>
        <taxon>Ascomycota</taxon>
        <taxon>Pezizomycotina</taxon>
        <taxon>Eurotiomycetes</taxon>
        <taxon>Eurotiomycetidae</taxon>
        <taxon>Onygenales</taxon>
        <taxon>Ajellomycetaceae</taxon>
        <taxon>Blastomyces</taxon>
    </lineage>
</organism>
<dbReference type="InterPro" id="IPR029071">
    <property type="entry name" value="Ubiquitin-like_domsf"/>
</dbReference>
<feature type="compositionally biased region" description="Polar residues" evidence="1">
    <location>
        <begin position="88"/>
        <end position="102"/>
    </location>
</feature>
<dbReference type="InterPro" id="IPR039540">
    <property type="entry name" value="UBL3-like_ubiquitin_dom"/>
</dbReference>
<dbReference type="OrthoDB" id="1043111at2759"/>
<accession>A0A179V563</accession>
<evidence type="ECO:0000313" key="3">
    <source>
        <dbReference type="EMBL" id="OAT13762.1"/>
    </source>
</evidence>
<feature type="domain" description="UBL3-like ubiquitin" evidence="2">
    <location>
        <begin position="201"/>
        <end position="280"/>
    </location>
</feature>